<keyword evidence="3" id="KW-0804">Transcription</keyword>
<dbReference type="AlphaFoldDB" id="A0A9W5S3G4"/>
<dbReference type="InterPro" id="IPR018060">
    <property type="entry name" value="HTH_AraC"/>
</dbReference>
<dbReference type="InterPro" id="IPR037923">
    <property type="entry name" value="HTH-like"/>
</dbReference>
<feature type="domain" description="HTH araC/xylS-type" evidence="4">
    <location>
        <begin position="189"/>
        <end position="287"/>
    </location>
</feature>
<name>A0A9W5S3G4_9BACL</name>
<keyword evidence="6" id="KW-1185">Reference proteome</keyword>
<dbReference type="GO" id="GO:0043565">
    <property type="term" value="F:sequence-specific DNA binding"/>
    <property type="evidence" value="ECO:0007669"/>
    <property type="project" value="InterPro"/>
</dbReference>
<dbReference type="SUPFAM" id="SSF46689">
    <property type="entry name" value="Homeodomain-like"/>
    <property type="match status" value="2"/>
</dbReference>
<evidence type="ECO:0000256" key="2">
    <source>
        <dbReference type="ARBA" id="ARBA00023125"/>
    </source>
</evidence>
<dbReference type="InterPro" id="IPR003313">
    <property type="entry name" value="AraC-bd"/>
</dbReference>
<gene>
    <name evidence="5" type="ORF">BG53_11430</name>
</gene>
<evidence type="ECO:0000259" key="4">
    <source>
        <dbReference type="PROSITE" id="PS01124"/>
    </source>
</evidence>
<dbReference type="PROSITE" id="PS01124">
    <property type="entry name" value="HTH_ARAC_FAMILY_2"/>
    <property type="match status" value="1"/>
</dbReference>
<dbReference type="InterPro" id="IPR018062">
    <property type="entry name" value="HTH_AraC-typ_CS"/>
</dbReference>
<evidence type="ECO:0000313" key="5">
    <source>
        <dbReference type="EMBL" id="EXX91433.1"/>
    </source>
</evidence>
<dbReference type="RefSeq" id="WP_036583563.1">
    <property type="nucleotide sequence ID" value="NZ_KK082148.1"/>
</dbReference>
<evidence type="ECO:0000256" key="3">
    <source>
        <dbReference type="ARBA" id="ARBA00023163"/>
    </source>
</evidence>
<dbReference type="Pfam" id="PF12833">
    <property type="entry name" value="HTH_18"/>
    <property type="match status" value="1"/>
</dbReference>
<evidence type="ECO:0000256" key="1">
    <source>
        <dbReference type="ARBA" id="ARBA00023015"/>
    </source>
</evidence>
<reference evidence="5 6" key="1">
    <citation type="submission" date="2014-02" db="EMBL/GenBank/DDBJ databases">
        <title>Genome sequence of Paenibacillus darwinianus reveals adaptive mechanisms for survival in Antarctic soils.</title>
        <authorList>
            <person name="Dsouza M."/>
            <person name="Taylor M.W."/>
            <person name="Turner S.J."/>
            <person name="Aislabie J."/>
        </authorList>
    </citation>
    <scope>NUCLEOTIDE SEQUENCE [LARGE SCALE GENOMIC DNA]</scope>
    <source>
        <strain evidence="5 6">CE1</strain>
    </source>
</reference>
<dbReference type="SMART" id="SM00342">
    <property type="entry name" value="HTH_ARAC"/>
    <property type="match status" value="1"/>
</dbReference>
<sequence length="296" mass="34449">MQYLRANIEKPIEFLSCGQFYSDVPWTHSKRSVDSFEIIIGIEKCLYISQGEEKYEVRSGDVLVLLPGVTHEGYRPCEEGVSFFWFHFLVSDTYGILDEEGLDKELAALKEPDSPKRCSDVYLPVFYAPAGIERANILFQQLQHIGMSNYYTRQAAHYIATLLLIELSDQMIGDYQNSPGKPQGDRNIAEIIEWVRIHALTDISASDVAEHFTYNRNYLSRFFKQKTGFNLQEYINLMKISKAKEMLTRGTRSIRDIAEGVGIHDEKYFMRLFKKYESMTPTEYRKAFYRIHLNNH</sequence>
<dbReference type="InterPro" id="IPR009057">
    <property type="entry name" value="Homeodomain-like_sf"/>
</dbReference>
<dbReference type="Pfam" id="PF02311">
    <property type="entry name" value="AraC_binding"/>
    <property type="match status" value="1"/>
</dbReference>
<keyword evidence="1" id="KW-0805">Transcription regulation</keyword>
<dbReference type="SUPFAM" id="SSF51215">
    <property type="entry name" value="Regulatory protein AraC"/>
    <property type="match status" value="1"/>
</dbReference>
<proteinExistence type="predicted"/>
<dbReference type="EMBL" id="JFHU01000031">
    <property type="protein sequence ID" value="EXX91433.1"/>
    <property type="molecule type" value="Genomic_DNA"/>
</dbReference>
<keyword evidence="2" id="KW-0238">DNA-binding</keyword>
<dbReference type="GO" id="GO:0003700">
    <property type="term" value="F:DNA-binding transcription factor activity"/>
    <property type="evidence" value="ECO:0007669"/>
    <property type="project" value="InterPro"/>
</dbReference>
<dbReference type="OrthoDB" id="192171at2"/>
<dbReference type="PANTHER" id="PTHR43280:SF2">
    <property type="entry name" value="HTH-TYPE TRANSCRIPTIONAL REGULATOR EXSA"/>
    <property type="match status" value="1"/>
</dbReference>
<dbReference type="Gene3D" id="1.10.10.60">
    <property type="entry name" value="Homeodomain-like"/>
    <property type="match status" value="2"/>
</dbReference>
<organism evidence="5 6">
    <name type="scientific">Paenibacillus darwinianus</name>
    <dbReference type="NCBI Taxonomy" id="1380763"/>
    <lineage>
        <taxon>Bacteria</taxon>
        <taxon>Bacillati</taxon>
        <taxon>Bacillota</taxon>
        <taxon>Bacilli</taxon>
        <taxon>Bacillales</taxon>
        <taxon>Paenibacillaceae</taxon>
        <taxon>Paenibacillus</taxon>
    </lineage>
</organism>
<accession>A0A9W5S3G4</accession>
<dbReference type="Proteomes" id="UP000053750">
    <property type="component" value="Unassembled WGS sequence"/>
</dbReference>
<protein>
    <submittedName>
        <fullName evidence="5">AraC family transcriptional regulator</fullName>
    </submittedName>
</protein>
<comment type="caution">
    <text evidence="5">The sequence shown here is derived from an EMBL/GenBank/DDBJ whole genome shotgun (WGS) entry which is preliminary data.</text>
</comment>
<dbReference type="PANTHER" id="PTHR43280">
    <property type="entry name" value="ARAC-FAMILY TRANSCRIPTIONAL REGULATOR"/>
    <property type="match status" value="1"/>
</dbReference>
<evidence type="ECO:0000313" key="6">
    <source>
        <dbReference type="Proteomes" id="UP000053750"/>
    </source>
</evidence>
<dbReference type="PROSITE" id="PS00041">
    <property type="entry name" value="HTH_ARAC_FAMILY_1"/>
    <property type="match status" value="1"/>
</dbReference>